<dbReference type="InterPro" id="IPR029045">
    <property type="entry name" value="ClpP/crotonase-like_dom_sf"/>
</dbReference>
<evidence type="ECO:0000256" key="4">
    <source>
        <dbReference type="ARBA" id="ARBA00022801"/>
    </source>
</evidence>
<feature type="active site" description="Nucleophile" evidence="7">
    <location>
        <position position="395"/>
    </location>
</feature>
<evidence type="ECO:0000256" key="1">
    <source>
        <dbReference type="ARBA" id="ARBA00004370"/>
    </source>
</evidence>
<evidence type="ECO:0000256" key="8">
    <source>
        <dbReference type="SAM" id="Phobius"/>
    </source>
</evidence>
<sequence>MRKFFIAFLGSMAALWITGILIVLGTVVLVIAVSSSSVSKDYANMETKVHSVLHLSLDVDLVEHNSDRPSLTDIITDDIKAPLPLAKAIKAIEEAANDGNIDGMFIEARDGDFGTAQADALARAIKKFKKSGKWVYAYGDSYSQSEYYIASAADSLFLNPVGAIDIHGIGAATFYGKDFLDKVGVSVTVVKVGTYKSAVEPFILNGMSDAAREQNAQFLGSMWGYMRKNIADNRQVTAAKVNQWADSLLLFQDPQFLLREKVVDRLAYRHEINTLIADLTDCEKAADINWVGVEQYAATKTVKDATQPKNKKQHVAVLYAEGDISDSGTSGISAESLVPEIEAIMNDDNVAGLILRVDSPGGSAFASEQIWEALDQFKKVTGKPFYVSMGNYAASGGYYISCGADKIYAEPLTITGSIGIFGMIPNAAELFNDKLGIHFDQYLTNPQGELFNLFAKPSARSVAALQRNVDRGYALFTKRCSEGRNMPMDKLLTIAEGRVWDGMTALKLGLVDKLGGLDAAVADMTKQLGMSRTDVVEYPKSEYDLLYDLLRLRNVVEERITMHQLGAAYPMWKEMRQISEMEPVQARAMTSVDF</sequence>
<keyword evidence="8" id="KW-1133">Transmembrane helix</keyword>
<dbReference type="Gene3D" id="6.20.330.10">
    <property type="match status" value="1"/>
</dbReference>
<feature type="active site" description="Proton donor/acceptor" evidence="7">
    <location>
        <position position="196"/>
    </location>
</feature>
<dbReference type="PANTHER" id="PTHR33209:SF1">
    <property type="entry name" value="PEPTIDASE S49 DOMAIN-CONTAINING PROTEIN"/>
    <property type="match status" value="1"/>
</dbReference>
<keyword evidence="8" id="KW-0812">Transmembrane</keyword>
<protein>
    <submittedName>
        <fullName evidence="10">Signal peptide peptidase SppA</fullName>
    </submittedName>
</protein>
<dbReference type="GO" id="GO:0016020">
    <property type="term" value="C:membrane"/>
    <property type="evidence" value="ECO:0007669"/>
    <property type="project" value="UniProtKB-SubCell"/>
</dbReference>
<evidence type="ECO:0000256" key="2">
    <source>
        <dbReference type="ARBA" id="ARBA00008683"/>
    </source>
</evidence>
<evidence type="ECO:0000256" key="3">
    <source>
        <dbReference type="ARBA" id="ARBA00022670"/>
    </source>
</evidence>
<accession>A0A921JII1</accession>
<dbReference type="NCBIfam" id="TIGR00706">
    <property type="entry name" value="SppA_dom"/>
    <property type="match status" value="1"/>
</dbReference>
<evidence type="ECO:0000259" key="9">
    <source>
        <dbReference type="Pfam" id="PF01343"/>
    </source>
</evidence>
<feature type="transmembrane region" description="Helical" evidence="8">
    <location>
        <begin position="12"/>
        <end position="33"/>
    </location>
</feature>
<dbReference type="AlphaFoldDB" id="A0A921JII1"/>
<dbReference type="InterPro" id="IPR004634">
    <property type="entry name" value="Pept_S49_pIV"/>
</dbReference>
<dbReference type="PANTHER" id="PTHR33209">
    <property type="entry name" value="PROTEASE 4"/>
    <property type="match status" value="1"/>
</dbReference>
<gene>
    <name evidence="10" type="primary">sppA</name>
    <name evidence="10" type="ORF">K8V47_06570</name>
</gene>
<dbReference type="InterPro" id="IPR047217">
    <property type="entry name" value="S49_SppA_67K_type_N"/>
</dbReference>
<evidence type="ECO:0000256" key="5">
    <source>
        <dbReference type="ARBA" id="ARBA00022825"/>
    </source>
</evidence>
<dbReference type="GO" id="GO:0006465">
    <property type="term" value="P:signal peptide processing"/>
    <property type="evidence" value="ECO:0007669"/>
    <property type="project" value="InterPro"/>
</dbReference>
<keyword evidence="4" id="KW-0378">Hydrolase</keyword>
<reference evidence="10" key="1">
    <citation type="journal article" date="2021" name="PeerJ">
        <title>Extensive microbial diversity within the chicken gut microbiome revealed by metagenomics and culture.</title>
        <authorList>
            <person name="Gilroy R."/>
            <person name="Ravi A."/>
            <person name="Getino M."/>
            <person name="Pursley I."/>
            <person name="Horton D.L."/>
            <person name="Alikhan N.F."/>
            <person name="Baker D."/>
            <person name="Gharbi K."/>
            <person name="Hall N."/>
            <person name="Watson M."/>
            <person name="Adriaenssens E.M."/>
            <person name="Foster-Nyarko E."/>
            <person name="Jarju S."/>
            <person name="Secka A."/>
            <person name="Antonio M."/>
            <person name="Oren A."/>
            <person name="Chaudhuri R.R."/>
            <person name="La Ragione R."/>
            <person name="Hildebrand F."/>
            <person name="Pallen M.J."/>
        </authorList>
    </citation>
    <scope>NUCLEOTIDE SEQUENCE</scope>
    <source>
        <strain evidence="10">4100</strain>
    </source>
</reference>
<comment type="caution">
    <text evidence="10">The sequence shown here is derived from an EMBL/GenBank/DDBJ whole genome shotgun (WGS) entry which is preliminary data.</text>
</comment>
<dbReference type="EMBL" id="DYXT01000034">
    <property type="protein sequence ID" value="HJE39403.1"/>
    <property type="molecule type" value="Genomic_DNA"/>
</dbReference>
<keyword evidence="3" id="KW-0645">Protease</keyword>
<dbReference type="CDD" id="cd07018">
    <property type="entry name" value="S49_SppA_67K_type"/>
    <property type="match status" value="1"/>
</dbReference>
<comment type="similarity">
    <text evidence="2">Belongs to the peptidase S49 family.</text>
</comment>
<name>A0A921JII1_9BACT</name>
<feature type="domain" description="Peptidase S49" evidence="9">
    <location>
        <begin position="128"/>
        <end position="278"/>
    </location>
</feature>
<dbReference type="InterPro" id="IPR004635">
    <property type="entry name" value="Pept_S49_SppA"/>
</dbReference>
<comment type="subcellular location">
    <subcellularLocation>
        <location evidence="1">Membrane</location>
    </subcellularLocation>
</comment>
<evidence type="ECO:0000313" key="10">
    <source>
        <dbReference type="EMBL" id="HJE39403.1"/>
    </source>
</evidence>
<dbReference type="PIRSF" id="PIRSF001217">
    <property type="entry name" value="Protease_4_SppA"/>
    <property type="match status" value="1"/>
</dbReference>
<dbReference type="InterPro" id="IPR047272">
    <property type="entry name" value="S49_SppA_C"/>
</dbReference>
<dbReference type="Gene3D" id="3.90.226.10">
    <property type="entry name" value="2-enoyl-CoA Hydratase, Chain A, domain 1"/>
    <property type="match status" value="2"/>
</dbReference>
<dbReference type="Pfam" id="PF01343">
    <property type="entry name" value="Peptidase_S49"/>
    <property type="match status" value="2"/>
</dbReference>
<reference evidence="10" key="2">
    <citation type="submission" date="2021-09" db="EMBL/GenBank/DDBJ databases">
        <authorList>
            <person name="Gilroy R."/>
        </authorList>
    </citation>
    <scope>NUCLEOTIDE SEQUENCE</scope>
    <source>
        <strain evidence="10">4100</strain>
    </source>
</reference>
<dbReference type="Proteomes" id="UP000711407">
    <property type="component" value="Unassembled WGS sequence"/>
</dbReference>
<keyword evidence="5" id="KW-0720">Serine protease</keyword>
<dbReference type="CDD" id="cd07023">
    <property type="entry name" value="S49_Sppa_N_C"/>
    <property type="match status" value="1"/>
</dbReference>
<dbReference type="NCBIfam" id="TIGR00705">
    <property type="entry name" value="SppA_67K"/>
    <property type="match status" value="1"/>
</dbReference>
<keyword evidence="6 8" id="KW-0472">Membrane</keyword>
<evidence type="ECO:0000313" key="11">
    <source>
        <dbReference type="Proteomes" id="UP000711407"/>
    </source>
</evidence>
<proteinExistence type="inferred from homology"/>
<feature type="domain" description="Peptidase S49" evidence="9">
    <location>
        <begin position="380"/>
        <end position="529"/>
    </location>
</feature>
<organism evidence="10 11">
    <name type="scientific">Candidatus Amulumruptor caecigallinarius</name>
    <dbReference type="NCBI Taxonomy" id="2109911"/>
    <lineage>
        <taxon>Bacteria</taxon>
        <taxon>Pseudomonadati</taxon>
        <taxon>Bacteroidota</taxon>
        <taxon>Bacteroidia</taxon>
        <taxon>Bacteroidales</taxon>
        <taxon>Muribaculaceae</taxon>
        <taxon>Candidatus Amulumruptor</taxon>
    </lineage>
</organism>
<dbReference type="GO" id="GO:0008236">
    <property type="term" value="F:serine-type peptidase activity"/>
    <property type="evidence" value="ECO:0007669"/>
    <property type="project" value="UniProtKB-KW"/>
</dbReference>
<evidence type="ECO:0000256" key="6">
    <source>
        <dbReference type="ARBA" id="ARBA00023136"/>
    </source>
</evidence>
<evidence type="ECO:0000256" key="7">
    <source>
        <dbReference type="PIRSR" id="PIRSR001217-1"/>
    </source>
</evidence>
<dbReference type="InterPro" id="IPR002142">
    <property type="entry name" value="Peptidase_S49"/>
</dbReference>
<dbReference type="SUPFAM" id="SSF52096">
    <property type="entry name" value="ClpP/crotonase"/>
    <property type="match status" value="2"/>
</dbReference>